<dbReference type="GO" id="GO:0016887">
    <property type="term" value="F:ATP hydrolysis activity"/>
    <property type="evidence" value="ECO:0007669"/>
    <property type="project" value="InterPro"/>
</dbReference>
<organism evidence="5">
    <name type="scientific">marine metagenome</name>
    <dbReference type="NCBI Taxonomy" id="408172"/>
    <lineage>
        <taxon>unclassified sequences</taxon>
        <taxon>metagenomes</taxon>
        <taxon>ecological metagenomes</taxon>
    </lineage>
</organism>
<dbReference type="PANTHER" id="PTHR11638:SF111">
    <property type="entry name" value="ATP-DEPENDENT CLP PROTEASE ATP-BINDING SUBUNIT CLPA"/>
    <property type="match status" value="1"/>
</dbReference>
<protein>
    <recommendedName>
        <fullName evidence="6">AAA+ ATPase domain-containing protein</fullName>
    </recommendedName>
</protein>
<feature type="domain" description="AAA+ ATPase" evidence="3">
    <location>
        <begin position="138"/>
        <end position="309"/>
    </location>
</feature>
<dbReference type="SMART" id="SM00382">
    <property type="entry name" value="AAA"/>
    <property type="match status" value="1"/>
</dbReference>
<evidence type="ECO:0000259" key="4">
    <source>
        <dbReference type="SMART" id="SM01086"/>
    </source>
</evidence>
<evidence type="ECO:0000256" key="2">
    <source>
        <dbReference type="ARBA" id="ARBA00022840"/>
    </source>
</evidence>
<feature type="non-terminal residue" evidence="5">
    <location>
        <position position="1"/>
    </location>
</feature>
<dbReference type="Gene3D" id="1.10.8.60">
    <property type="match status" value="2"/>
</dbReference>
<evidence type="ECO:0000313" key="5">
    <source>
        <dbReference type="EMBL" id="SVB17835.1"/>
    </source>
</evidence>
<dbReference type="GO" id="GO:0005524">
    <property type="term" value="F:ATP binding"/>
    <property type="evidence" value="ECO:0007669"/>
    <property type="project" value="UniProtKB-KW"/>
</dbReference>
<dbReference type="GO" id="GO:0005737">
    <property type="term" value="C:cytoplasm"/>
    <property type="evidence" value="ECO:0007669"/>
    <property type="project" value="TreeGrafter"/>
</dbReference>
<name>A0A382BVL9_9ZZZZ</name>
<dbReference type="EMBL" id="UINC01031571">
    <property type="protein sequence ID" value="SVB17835.1"/>
    <property type="molecule type" value="Genomic_DNA"/>
</dbReference>
<accession>A0A382BVL9</accession>
<sequence>DAKKIVRGASIHYADFFNLKYTDQALDSAVDLSAQYLLDKKLPDKAIDLIDAAGARQRITNETNRKLIIDTEEIKVELSKIAKIPLDTISHKEVEQDKSIIELEKNLKTKVFGQDDALQVLLDAIYISKAGLKEPRKPVGCYLFTGPTGCGKTETARQLAHYLELPLVKFDMSEYQERHAVSKLIGAPPGYVGYEDGSAGSGALINELEEKTNCVLLLDEVEKAHIDVLNILLQFMDDGIITASNGKTVSGRHATLIMTSNLGAAKAEEQAIGFGGSKHDNAHEKAVKKYFSPEFRNRLDAMVNFNKLSTENVKQIAIKFINDLNVLSRPRDIEVVYKPAVIDWLVEKGYDDTMGARPMQRVINNEIKKPLAKEMLFRENFGKKGTATLDIVDDKIKLDMFFS</sequence>
<dbReference type="InterPro" id="IPR003959">
    <property type="entry name" value="ATPase_AAA_core"/>
</dbReference>
<keyword evidence="2" id="KW-0067">ATP-binding</keyword>
<dbReference type="InterPro" id="IPR001270">
    <property type="entry name" value="ClpA/B"/>
</dbReference>
<dbReference type="InterPro" id="IPR019489">
    <property type="entry name" value="Clp_ATPase_C"/>
</dbReference>
<keyword evidence="1" id="KW-0547">Nucleotide-binding</keyword>
<dbReference type="InterPro" id="IPR003593">
    <property type="entry name" value="AAA+_ATPase"/>
</dbReference>
<dbReference type="SUPFAM" id="SSF52540">
    <property type="entry name" value="P-loop containing nucleoside triphosphate hydrolases"/>
    <property type="match status" value="1"/>
</dbReference>
<proteinExistence type="predicted"/>
<dbReference type="GO" id="GO:0034605">
    <property type="term" value="P:cellular response to heat"/>
    <property type="evidence" value="ECO:0007669"/>
    <property type="project" value="TreeGrafter"/>
</dbReference>
<dbReference type="AlphaFoldDB" id="A0A382BVL9"/>
<evidence type="ECO:0000259" key="3">
    <source>
        <dbReference type="SMART" id="SM00382"/>
    </source>
</evidence>
<dbReference type="PANTHER" id="PTHR11638">
    <property type="entry name" value="ATP-DEPENDENT CLP PROTEASE"/>
    <property type="match status" value="1"/>
</dbReference>
<dbReference type="Pfam" id="PF17871">
    <property type="entry name" value="AAA_lid_9"/>
    <property type="match status" value="1"/>
</dbReference>
<dbReference type="InterPro" id="IPR041546">
    <property type="entry name" value="ClpA/ClpB_AAA_lid"/>
</dbReference>
<dbReference type="InterPro" id="IPR050130">
    <property type="entry name" value="ClpA_ClpB"/>
</dbReference>
<dbReference type="Pfam" id="PF10431">
    <property type="entry name" value="ClpB_D2-small"/>
    <property type="match status" value="1"/>
</dbReference>
<feature type="domain" description="Clp ATPase C-terminal" evidence="4">
    <location>
        <begin position="308"/>
        <end position="398"/>
    </location>
</feature>
<dbReference type="CDD" id="cd19499">
    <property type="entry name" value="RecA-like_ClpB_Hsp104-like"/>
    <property type="match status" value="1"/>
</dbReference>
<dbReference type="InterPro" id="IPR027417">
    <property type="entry name" value="P-loop_NTPase"/>
</dbReference>
<dbReference type="Gene3D" id="3.40.50.300">
    <property type="entry name" value="P-loop containing nucleotide triphosphate hydrolases"/>
    <property type="match status" value="1"/>
</dbReference>
<dbReference type="Pfam" id="PF07724">
    <property type="entry name" value="AAA_2"/>
    <property type="match status" value="1"/>
</dbReference>
<dbReference type="SMART" id="SM01086">
    <property type="entry name" value="ClpB_D2-small"/>
    <property type="match status" value="1"/>
</dbReference>
<reference evidence="5" key="1">
    <citation type="submission" date="2018-05" db="EMBL/GenBank/DDBJ databases">
        <authorList>
            <person name="Lanie J.A."/>
            <person name="Ng W.-L."/>
            <person name="Kazmierczak K.M."/>
            <person name="Andrzejewski T.M."/>
            <person name="Davidsen T.M."/>
            <person name="Wayne K.J."/>
            <person name="Tettelin H."/>
            <person name="Glass J.I."/>
            <person name="Rusch D."/>
            <person name="Podicherti R."/>
            <person name="Tsui H.-C.T."/>
            <person name="Winkler M.E."/>
        </authorList>
    </citation>
    <scope>NUCLEOTIDE SEQUENCE</scope>
</reference>
<dbReference type="PRINTS" id="PR00300">
    <property type="entry name" value="CLPPROTEASEA"/>
</dbReference>
<evidence type="ECO:0008006" key="6">
    <source>
        <dbReference type="Google" id="ProtNLM"/>
    </source>
</evidence>
<gene>
    <name evidence="5" type="ORF">METZ01_LOCUS170689</name>
</gene>
<evidence type="ECO:0000256" key="1">
    <source>
        <dbReference type="ARBA" id="ARBA00022741"/>
    </source>
</evidence>